<dbReference type="AlphaFoldDB" id="A0A319EEY2"/>
<dbReference type="PANTHER" id="PTHR46191:SF2">
    <property type="entry name" value="HALOACID DEHALOGENASE-LIKE HYDROLASE DOMAIN-CONTAINING PROTEIN 3"/>
    <property type="match status" value="1"/>
</dbReference>
<evidence type="ECO:0000313" key="2">
    <source>
        <dbReference type="Proteomes" id="UP000248423"/>
    </source>
</evidence>
<dbReference type="GO" id="GO:0005634">
    <property type="term" value="C:nucleus"/>
    <property type="evidence" value="ECO:0007669"/>
    <property type="project" value="TreeGrafter"/>
</dbReference>
<dbReference type="InterPro" id="IPR051828">
    <property type="entry name" value="HAD-like_hydrolase_domain"/>
</dbReference>
<proteinExistence type="predicted"/>
<dbReference type="STRING" id="1448318.A0A319EEY2"/>
<dbReference type="Proteomes" id="UP000248423">
    <property type="component" value="Unassembled WGS sequence"/>
</dbReference>
<name>A0A319EEY2_ASPSB</name>
<dbReference type="EMBL" id="KZ826332">
    <property type="protein sequence ID" value="PYI08812.1"/>
    <property type="molecule type" value="Genomic_DNA"/>
</dbReference>
<protein>
    <recommendedName>
        <fullName evidence="3">HAD-like protein</fullName>
    </recommendedName>
</protein>
<dbReference type="PANTHER" id="PTHR46191">
    <property type="match status" value="1"/>
</dbReference>
<sequence length="135" mass="15223">MSRPRTLLLTIDAFGTIFHPRHPIPDQYASAAQAFNLPRSTITPARLQSAFKSVYKAQSRLRPNYGRADVLRGQYGGPRQWWAEVIRGSFERVLAEASPTKRGEVHIPDGLVQSLLDRFASREGYALYEDAGVFF</sequence>
<evidence type="ECO:0000313" key="1">
    <source>
        <dbReference type="EMBL" id="PYI08812.1"/>
    </source>
</evidence>
<keyword evidence="2" id="KW-1185">Reference proteome</keyword>
<dbReference type="InterPro" id="IPR044924">
    <property type="entry name" value="HAD-SF_hydro_IA_REG-2-like_cap"/>
</dbReference>
<dbReference type="Gene3D" id="1.10.150.720">
    <property type="entry name" value="Haloacid dehalogenase-like hydrolase"/>
    <property type="match status" value="1"/>
</dbReference>
<dbReference type="VEuPathDB" id="FungiDB:BO78DRAFT_395396"/>
<dbReference type="OrthoDB" id="444127at2759"/>
<reference evidence="1 2" key="1">
    <citation type="submission" date="2018-02" db="EMBL/GenBank/DDBJ databases">
        <title>The genomes of Aspergillus section Nigri reveals drivers in fungal speciation.</title>
        <authorList>
            <consortium name="DOE Joint Genome Institute"/>
            <person name="Vesth T.C."/>
            <person name="Nybo J."/>
            <person name="Theobald S."/>
            <person name="Brandl J."/>
            <person name="Frisvad J.C."/>
            <person name="Nielsen K.F."/>
            <person name="Lyhne E.K."/>
            <person name="Kogle M.E."/>
            <person name="Kuo A."/>
            <person name="Riley R."/>
            <person name="Clum A."/>
            <person name="Nolan M."/>
            <person name="Lipzen A."/>
            <person name="Salamov A."/>
            <person name="Henrissat B."/>
            <person name="Wiebenga A."/>
            <person name="De vries R.P."/>
            <person name="Grigoriev I.V."/>
            <person name="Mortensen U.H."/>
            <person name="Andersen M.R."/>
            <person name="Baker S.E."/>
        </authorList>
    </citation>
    <scope>NUCLEOTIDE SEQUENCE [LARGE SCALE GENOMIC DNA]</scope>
    <source>
        <strain evidence="1 2">CBS 121057</strain>
    </source>
</reference>
<gene>
    <name evidence="1" type="ORF">BO78DRAFT_395396</name>
</gene>
<accession>A0A319EEY2</accession>
<evidence type="ECO:0008006" key="3">
    <source>
        <dbReference type="Google" id="ProtNLM"/>
    </source>
</evidence>
<organism evidence="1 2">
    <name type="scientific">Aspergillus sclerotiicarbonarius (strain CBS 121057 / IBT 28362)</name>
    <dbReference type="NCBI Taxonomy" id="1448318"/>
    <lineage>
        <taxon>Eukaryota</taxon>
        <taxon>Fungi</taxon>
        <taxon>Dikarya</taxon>
        <taxon>Ascomycota</taxon>
        <taxon>Pezizomycotina</taxon>
        <taxon>Eurotiomycetes</taxon>
        <taxon>Eurotiomycetidae</taxon>
        <taxon>Eurotiales</taxon>
        <taxon>Aspergillaceae</taxon>
        <taxon>Aspergillus</taxon>
        <taxon>Aspergillus subgen. Circumdati</taxon>
    </lineage>
</organism>